<accession>A0AAW2Z6D8</accession>
<feature type="region of interest" description="Disordered" evidence="2">
    <location>
        <begin position="652"/>
        <end position="683"/>
    </location>
</feature>
<dbReference type="InterPro" id="IPR019137">
    <property type="entry name" value="Nck-associated_protein-1"/>
</dbReference>
<protein>
    <submittedName>
        <fullName evidence="3">NCK-associated protein 1</fullName>
    </submittedName>
</protein>
<evidence type="ECO:0000256" key="2">
    <source>
        <dbReference type="SAM" id="MobiDB-lite"/>
    </source>
</evidence>
<evidence type="ECO:0000313" key="3">
    <source>
        <dbReference type="EMBL" id="KAL0484236.1"/>
    </source>
</evidence>
<evidence type="ECO:0000313" key="4">
    <source>
        <dbReference type="Proteomes" id="UP001431209"/>
    </source>
</evidence>
<proteinExistence type="inferred from homology"/>
<dbReference type="PANTHER" id="PTHR12093:SF10">
    <property type="entry name" value="MEMBRANE-ASSOCIATED PROTEIN HEM"/>
    <property type="match status" value="1"/>
</dbReference>
<dbReference type="EMBL" id="JAOPGA020001029">
    <property type="protein sequence ID" value="KAL0484236.1"/>
    <property type="molecule type" value="Genomic_DNA"/>
</dbReference>
<dbReference type="GO" id="GO:0030866">
    <property type="term" value="P:cortical actin cytoskeleton organization"/>
    <property type="evidence" value="ECO:0007669"/>
    <property type="project" value="TreeGrafter"/>
</dbReference>
<organism evidence="3 4">
    <name type="scientific">Acrasis kona</name>
    <dbReference type="NCBI Taxonomy" id="1008807"/>
    <lineage>
        <taxon>Eukaryota</taxon>
        <taxon>Discoba</taxon>
        <taxon>Heterolobosea</taxon>
        <taxon>Tetramitia</taxon>
        <taxon>Eutetramitia</taxon>
        <taxon>Acrasidae</taxon>
        <taxon>Acrasis</taxon>
    </lineage>
</organism>
<dbReference type="Pfam" id="PF09735">
    <property type="entry name" value="Nckap1"/>
    <property type="match status" value="1"/>
</dbReference>
<dbReference type="GO" id="GO:0016477">
    <property type="term" value="P:cell migration"/>
    <property type="evidence" value="ECO:0007669"/>
    <property type="project" value="TreeGrafter"/>
</dbReference>
<dbReference type="Proteomes" id="UP001431209">
    <property type="component" value="Unassembled WGS sequence"/>
</dbReference>
<comment type="similarity">
    <text evidence="1">Belongs to the HEM-1/HEM-2 family.</text>
</comment>
<evidence type="ECO:0000256" key="1">
    <source>
        <dbReference type="ARBA" id="ARBA00037947"/>
    </source>
</evidence>
<gene>
    <name evidence="3" type="ORF">AKO1_004875</name>
</gene>
<name>A0AAW2Z6D8_9EUKA</name>
<dbReference type="AlphaFoldDB" id="A0AAW2Z6D8"/>
<keyword evidence="4" id="KW-1185">Reference proteome</keyword>
<dbReference type="GO" id="GO:0031209">
    <property type="term" value="C:SCAR complex"/>
    <property type="evidence" value="ECO:0007669"/>
    <property type="project" value="TreeGrafter"/>
</dbReference>
<reference evidence="3 4" key="1">
    <citation type="submission" date="2024-03" db="EMBL/GenBank/DDBJ databases">
        <title>The Acrasis kona genome and developmental transcriptomes reveal deep origins of eukaryotic multicellular pathways.</title>
        <authorList>
            <person name="Sheikh S."/>
            <person name="Fu C.-J."/>
            <person name="Brown M.W."/>
            <person name="Baldauf S.L."/>
        </authorList>
    </citation>
    <scope>NUCLEOTIDE SEQUENCE [LARGE SCALE GENOMIC DNA]</scope>
    <source>
        <strain evidence="3 4">ATCC MYA-3509</strain>
    </source>
</reference>
<dbReference type="GO" id="GO:0000902">
    <property type="term" value="P:cell morphogenesis"/>
    <property type="evidence" value="ECO:0007669"/>
    <property type="project" value="TreeGrafter"/>
</dbReference>
<sequence length="1176" mass="135482">MAKVAERLIILREHNDTLLQKLYNIKKTLADPVLKPQIFKDPNATKKLFSQLLKDPPFFGDVESVPGFELLGNNVTGNMDVFMPMYMTFRDVNDWCDHAQKALEELANSINVEFDHEVNLLTMTDFFKVLVGFAKVVLLVNRIEEKKLLITIFNVLYTKVNGSQESNIQRVYKMFVDFEKPYVKLQEAFFSIQNHVGRALQNMLPVFDKGSLQYLNQKRPLEMLGEPDRIPYPAIDDTYIHIILHEEITEFVGFSYFCCPEALGLRAGKDSPSLKANKNAPDDRMWTLLLGKVLQNNFLLPLYGDEMINIHEPYQQLVKNYKTPSLNLKKDKSSLKAFEDHAAQYSAQSHRDKRNYLRMQLKTISRMMMDSQGLLGPKFQLVLALLALSRHELLWYFRHLEWNSKKYREVQDQDIAELVHLVEDMSQTCLKHREVIRTYHRKLLQGLYGPRTSNILESCRARFEGGQVLNVMQSIVDHINQSDSDLKALRLNWRRAEAYMSGYQFKASMLDQNCRLMFQTMLKVYELSRNIDEIEMQLVEKGSLKELYFYNKQVDQVFKDTLSGNQSQPLYVMSFVRILNSFPDNISKNLNQEMRKMIGRKSVSQGEGYLQSIVSHVRTMLDQLRGSPNGFLNLANQIGGDKVADRLKQRMLSRSSNSVGSSPNNPSSPNGLNSQSTSQRPGFESYYSSKNLIEHMTSIERNLTYCLFSLARSHEIAVYDTLFSPSEYLRDNLQQYVNQHLSLILMAKPSITKEGRNDQKTQDFRPPSQIMYELETFCMSLKIIEQCINVDVQELLTSALFDHMVNQQPINNPHNEADTIEPASMVYARWYVDMIYNSNNKYKLQFVPHKKSMVSTKDTPINGYRAEEYLDVNEMRVLARLMGPFGFKLMDDMLLDLIYQQVERLRDVISSLARVLREQEQLLYTEQALDKDMNKKFGGLENMLPIAITIGSLMEFRKCIKRSLRESASDYVPVIYKVLQSVSAQCENQSALVQKLIWDCGLEDEKNVGKDAVLNQKLESLVQASSVWDVLPVAFAVMLTLNKVWKDVDYNVQLEGWNNNAHLSITCFNELALALSACNNQDSQFSIDNTYTKFAEVSSMLLLNMRLAKNYEKQVNSCHIFADRLIKSCPSACTVSVQEEFSPYAMTRSIYVQTYEPLQRLNSITAEGTNSSEAQE</sequence>
<feature type="compositionally biased region" description="Low complexity" evidence="2">
    <location>
        <begin position="653"/>
        <end position="676"/>
    </location>
</feature>
<dbReference type="GO" id="GO:0030031">
    <property type="term" value="P:cell projection assembly"/>
    <property type="evidence" value="ECO:0007669"/>
    <property type="project" value="TreeGrafter"/>
</dbReference>
<dbReference type="PANTHER" id="PTHR12093">
    <property type="entry name" value="NCK-ASSOCIATED PROTEIN 1"/>
    <property type="match status" value="1"/>
</dbReference>
<comment type="caution">
    <text evidence="3">The sequence shown here is derived from an EMBL/GenBank/DDBJ whole genome shotgun (WGS) entry which is preliminary data.</text>
</comment>